<dbReference type="InterPro" id="IPR018060">
    <property type="entry name" value="HTH_AraC"/>
</dbReference>
<proteinExistence type="predicted"/>
<dbReference type="Pfam" id="PF12833">
    <property type="entry name" value="HTH_18"/>
    <property type="match status" value="1"/>
</dbReference>
<evidence type="ECO:0000256" key="4">
    <source>
        <dbReference type="SAM" id="MobiDB-lite"/>
    </source>
</evidence>
<dbReference type="InterPro" id="IPR009057">
    <property type="entry name" value="Homeodomain-like_sf"/>
</dbReference>
<dbReference type="SMART" id="SM00342">
    <property type="entry name" value="HTH_ARAC"/>
    <property type="match status" value="1"/>
</dbReference>
<protein>
    <submittedName>
        <fullName evidence="6">Helix-turn-helix domain-containing protein</fullName>
    </submittedName>
</protein>
<comment type="caution">
    <text evidence="6">The sequence shown here is derived from an EMBL/GenBank/DDBJ whole genome shotgun (WGS) entry which is preliminary data.</text>
</comment>
<evidence type="ECO:0000256" key="3">
    <source>
        <dbReference type="ARBA" id="ARBA00023163"/>
    </source>
</evidence>
<dbReference type="SUPFAM" id="SSF46689">
    <property type="entry name" value="Homeodomain-like"/>
    <property type="match status" value="2"/>
</dbReference>
<evidence type="ECO:0000313" key="7">
    <source>
        <dbReference type="Proteomes" id="UP001195660"/>
    </source>
</evidence>
<evidence type="ECO:0000313" key="6">
    <source>
        <dbReference type="EMBL" id="MBM5572406.1"/>
    </source>
</evidence>
<keyword evidence="1" id="KW-0805">Transcription regulation</keyword>
<gene>
    <name evidence="6" type="ORF">GM173_12590</name>
</gene>
<dbReference type="Gene3D" id="1.10.10.60">
    <property type="entry name" value="Homeodomain-like"/>
    <property type="match status" value="2"/>
</dbReference>
<dbReference type="EMBL" id="WOFE01000007">
    <property type="protein sequence ID" value="MBM5572406.1"/>
    <property type="molecule type" value="Genomic_DNA"/>
</dbReference>
<evidence type="ECO:0000256" key="2">
    <source>
        <dbReference type="ARBA" id="ARBA00023125"/>
    </source>
</evidence>
<name>A0ABS2CG87_9NEIS</name>
<accession>A0ABS2CG87</accession>
<dbReference type="InterPro" id="IPR037923">
    <property type="entry name" value="HTH-like"/>
</dbReference>
<evidence type="ECO:0000256" key="1">
    <source>
        <dbReference type="ARBA" id="ARBA00023015"/>
    </source>
</evidence>
<evidence type="ECO:0000259" key="5">
    <source>
        <dbReference type="PROSITE" id="PS01124"/>
    </source>
</evidence>
<sequence length="315" mass="36140">MTMPRVFRLVSGQNQHKRDPQTKRQQTRGPPMLFREWIGSTHAQPWRHNHYLGEEIPFHLHYHPEYEITLTTGARGLRYLGDNVSEFTNIDLTLIAPNLAHSWQGKTASDHEQIEIHVVFFREEWLHQLAEQGLPELRELGQWLRRIRHGVVFTPTLAAQLAPRFAQLLQLKGLERVLCLLDILRQLPSDQQARYLELAPANEPVGDPRLKVALDFLHQHYRESITLSTLAKAANINETTLKRLIARQVGKSFSDLLSELRLGHACNLLLTTQYALPRVALDSGFASLSNFHRQFTAKKGISAAKFRKNRGKPLV</sequence>
<organism evidence="6 7">
    <name type="scientific">Deefgea chitinilytica</name>
    <dbReference type="NCBI Taxonomy" id="570276"/>
    <lineage>
        <taxon>Bacteria</taxon>
        <taxon>Pseudomonadati</taxon>
        <taxon>Pseudomonadota</taxon>
        <taxon>Betaproteobacteria</taxon>
        <taxon>Neisseriales</taxon>
        <taxon>Chitinibacteraceae</taxon>
        <taxon>Deefgea</taxon>
    </lineage>
</organism>
<feature type="domain" description="HTH araC/xylS-type" evidence="5">
    <location>
        <begin position="211"/>
        <end position="309"/>
    </location>
</feature>
<dbReference type="InterPro" id="IPR018062">
    <property type="entry name" value="HTH_AraC-typ_CS"/>
</dbReference>
<dbReference type="PROSITE" id="PS01124">
    <property type="entry name" value="HTH_ARAC_FAMILY_2"/>
    <property type="match status" value="1"/>
</dbReference>
<dbReference type="PANTHER" id="PTHR43280:SF27">
    <property type="entry name" value="TRANSCRIPTIONAL REGULATOR MTLR"/>
    <property type="match status" value="1"/>
</dbReference>
<reference evidence="6 7" key="1">
    <citation type="submission" date="2019-11" db="EMBL/GenBank/DDBJ databases">
        <title>Novel Deefgea species.</title>
        <authorList>
            <person name="Han J.-H."/>
        </authorList>
    </citation>
    <scope>NUCLEOTIDE SEQUENCE [LARGE SCALE GENOMIC DNA]</scope>
    <source>
        <strain evidence="6 7">LMG 24817</strain>
    </source>
</reference>
<dbReference type="SUPFAM" id="SSF51215">
    <property type="entry name" value="Regulatory protein AraC"/>
    <property type="match status" value="1"/>
</dbReference>
<keyword evidence="7" id="KW-1185">Reference proteome</keyword>
<dbReference type="PROSITE" id="PS00041">
    <property type="entry name" value="HTH_ARAC_FAMILY_1"/>
    <property type="match status" value="1"/>
</dbReference>
<dbReference type="Proteomes" id="UP001195660">
    <property type="component" value="Unassembled WGS sequence"/>
</dbReference>
<keyword evidence="3" id="KW-0804">Transcription</keyword>
<feature type="region of interest" description="Disordered" evidence="4">
    <location>
        <begin position="1"/>
        <end position="30"/>
    </location>
</feature>
<dbReference type="PANTHER" id="PTHR43280">
    <property type="entry name" value="ARAC-FAMILY TRANSCRIPTIONAL REGULATOR"/>
    <property type="match status" value="1"/>
</dbReference>
<keyword evidence="2" id="KW-0238">DNA-binding</keyword>